<name>A0ABY2Y068_9HYPH</name>
<dbReference type="GO" id="GO:0032259">
    <property type="term" value="P:methylation"/>
    <property type="evidence" value="ECO:0007669"/>
    <property type="project" value="UniProtKB-KW"/>
</dbReference>
<keyword evidence="1" id="KW-0489">Methyltransferase</keyword>
<dbReference type="GO" id="GO:0008168">
    <property type="term" value="F:methyltransferase activity"/>
    <property type="evidence" value="ECO:0007669"/>
    <property type="project" value="UniProtKB-KW"/>
</dbReference>
<evidence type="ECO:0000313" key="1">
    <source>
        <dbReference type="EMBL" id="TNV09775.1"/>
    </source>
</evidence>
<keyword evidence="2" id="KW-1185">Reference proteome</keyword>
<dbReference type="Proteomes" id="UP000312784">
    <property type="component" value="Unassembled WGS sequence"/>
</dbReference>
<protein>
    <submittedName>
        <fullName evidence="1">Class I SAM-dependent methyltransferase</fullName>
    </submittedName>
</protein>
<dbReference type="Pfam" id="PF13578">
    <property type="entry name" value="Methyltransf_24"/>
    <property type="match status" value="1"/>
</dbReference>
<dbReference type="RefSeq" id="WP_140026380.1">
    <property type="nucleotide sequence ID" value="NZ_JBHUFG010000040.1"/>
</dbReference>
<dbReference type="Gene3D" id="3.40.50.150">
    <property type="entry name" value="Vaccinia Virus protein VP39"/>
    <property type="match status" value="1"/>
</dbReference>
<comment type="caution">
    <text evidence="1">The sequence shown here is derived from an EMBL/GenBank/DDBJ whole genome shotgun (WGS) entry which is preliminary data.</text>
</comment>
<dbReference type="SUPFAM" id="SSF53335">
    <property type="entry name" value="S-adenosyl-L-methionine-dependent methyltransferases"/>
    <property type="match status" value="1"/>
</dbReference>
<dbReference type="EMBL" id="VEWL01000023">
    <property type="protein sequence ID" value="TNV09775.1"/>
    <property type="molecule type" value="Genomic_DNA"/>
</dbReference>
<evidence type="ECO:0000313" key="2">
    <source>
        <dbReference type="Proteomes" id="UP000312784"/>
    </source>
</evidence>
<dbReference type="InterPro" id="IPR029063">
    <property type="entry name" value="SAM-dependent_MTases_sf"/>
</dbReference>
<gene>
    <name evidence="1" type="ORF">FIC94_21620</name>
</gene>
<organism evidence="1 2">
    <name type="scientific">Ochrobactrum teleogrylli</name>
    <dbReference type="NCBI Taxonomy" id="2479765"/>
    <lineage>
        <taxon>Bacteria</taxon>
        <taxon>Pseudomonadati</taxon>
        <taxon>Pseudomonadota</taxon>
        <taxon>Alphaproteobacteria</taxon>
        <taxon>Hyphomicrobiales</taxon>
        <taxon>Brucellaceae</taxon>
        <taxon>Brucella/Ochrobactrum group</taxon>
        <taxon>Ochrobactrum</taxon>
    </lineage>
</organism>
<accession>A0ABY2Y068</accession>
<keyword evidence="1" id="KW-0808">Transferase</keyword>
<sequence>MKNTISSPTLYPETWVTLERIAELDFNELVYPHRPTISAVDFIDERHEEIARAKTGMHQIDVCIDIGIEGYLTHGDALKLYEMAALGKGDILELGTHKGLSTTILLEALSKRSDCILETIDIDLATNIQARESIAARVGTDRVNFVVMDATLRLDELVKMDRKFGFVFVDH</sequence>
<proteinExistence type="predicted"/>
<reference evidence="1 2" key="1">
    <citation type="submission" date="2019-06" db="EMBL/GenBank/DDBJ databases">
        <title>Ochrobactrum cricket sp.nov., isolated from the insect Teleogryllus occipitalis living in deserted cropland.</title>
        <authorList>
            <person name="Hu M."/>
        </authorList>
    </citation>
    <scope>NUCLEOTIDE SEQUENCE [LARGE SCALE GENOMIC DNA]</scope>
    <source>
        <strain evidence="1 2">LCB8</strain>
    </source>
</reference>